<feature type="transmembrane region" description="Helical" evidence="1">
    <location>
        <begin position="146"/>
        <end position="171"/>
    </location>
</feature>
<dbReference type="OrthoDB" id="9814383at2"/>
<proteinExistence type="predicted"/>
<feature type="transmembrane region" description="Helical" evidence="1">
    <location>
        <begin position="178"/>
        <end position="201"/>
    </location>
</feature>
<dbReference type="AlphaFoldDB" id="A0A1M6M908"/>
<dbReference type="EMBL" id="FRAC01000007">
    <property type="protein sequence ID" value="SHJ79773.1"/>
    <property type="molecule type" value="Genomic_DNA"/>
</dbReference>
<feature type="transmembrane region" description="Helical" evidence="1">
    <location>
        <begin position="61"/>
        <end position="82"/>
    </location>
</feature>
<dbReference type="Gene3D" id="1.10.390.10">
    <property type="entry name" value="Neutral Protease Domain 2"/>
    <property type="match status" value="1"/>
</dbReference>
<feature type="transmembrane region" description="Helical" evidence="1">
    <location>
        <begin position="110"/>
        <end position="134"/>
    </location>
</feature>
<reference evidence="2 3" key="1">
    <citation type="submission" date="2016-11" db="EMBL/GenBank/DDBJ databases">
        <authorList>
            <person name="Jaros S."/>
            <person name="Januszkiewicz K."/>
            <person name="Wedrychowicz H."/>
        </authorList>
    </citation>
    <scope>NUCLEOTIDE SEQUENCE [LARGE SCALE GENOMIC DNA]</scope>
    <source>
        <strain evidence="2 3">DSM 15929</strain>
    </source>
</reference>
<feature type="transmembrane region" description="Helical" evidence="1">
    <location>
        <begin position="21"/>
        <end position="41"/>
    </location>
</feature>
<organism evidence="2 3">
    <name type="scientific">Anaerocolumna jejuensis DSM 15929</name>
    <dbReference type="NCBI Taxonomy" id="1121322"/>
    <lineage>
        <taxon>Bacteria</taxon>
        <taxon>Bacillati</taxon>
        <taxon>Bacillota</taxon>
        <taxon>Clostridia</taxon>
        <taxon>Lachnospirales</taxon>
        <taxon>Lachnospiraceae</taxon>
        <taxon>Anaerocolumna</taxon>
    </lineage>
</organism>
<dbReference type="InterPro" id="IPR027268">
    <property type="entry name" value="Peptidase_M4/M1_CTD_sf"/>
</dbReference>
<evidence type="ECO:0000256" key="1">
    <source>
        <dbReference type="SAM" id="Phobius"/>
    </source>
</evidence>
<dbReference type="Proteomes" id="UP000184386">
    <property type="component" value="Unassembled WGS sequence"/>
</dbReference>
<keyword evidence="3" id="KW-1185">Reference proteome</keyword>
<keyword evidence="1" id="KW-0472">Membrane</keyword>
<evidence type="ECO:0000313" key="3">
    <source>
        <dbReference type="Proteomes" id="UP000184386"/>
    </source>
</evidence>
<keyword evidence="1" id="KW-1133">Transmembrane helix</keyword>
<dbReference type="SUPFAM" id="SSF55486">
    <property type="entry name" value="Metalloproteases ('zincins'), catalytic domain"/>
    <property type="match status" value="1"/>
</dbReference>
<evidence type="ECO:0000313" key="2">
    <source>
        <dbReference type="EMBL" id="SHJ79773.1"/>
    </source>
</evidence>
<sequence>MRNAFFAYETKRILKSRFTRIIILLASVFPLIGALLAPYLNEDISSLIFGINSSTRLSQTILFPAKAGAVLSTLAFTALTVFEFDKILRFRVNYIIEPISSSIKINLTKITGLLCAGLISTVGSIIIMIPHYIFNMGSLTKFSYFLLSYFLIIFGSIVLAILMTAGFYLIFRNVNITCIIMLLAVLFSFLAGTIDYQYMWVQTGASGFSENFGSGNIVPGMLWNRLFGLSVAMSIFLFGILCDRCYEKGLFKSLFKNCQKYKLLPICFLVSLFGVFFVFDNEPIFKSLSLTDFTSMVISGKKDTPVNTKVMGTSNILVDLKIEKDKNYAAGAYSQELQNGTDKPQSIYLELTDGYRIDELKLDNADISYTQVSPKLLNSAKIRNVFEISIPKNTKAKLNIRYSGTPKTLSINKDFSAGINKNYVSLGRAMDIAPVVCVEQNDKRIEGTIKIDSNFTVITQGDKNCKISEQDGFTAWSFSCDKLSDLSVTAGRYGIFERNVKGTNVEFFYPMAAGKEFESRGSDTLDIFSFFSEKFGPLGRGSLKVVVTSGVKGGSGIQTGNISYISEDCLTKKPNGDSSQASSSDTFALLTHEIAHQWWGGGIDASNASSDNQIDKNHNEWSNEAFADFSTYLFLKNKFGKDYAENLLLKKWKEGAKELNRNFYRRNPEYMNKLSMLPKYNVSLFLRGYKIYALGPLTVYNVYDRIGEDNYYNSMKVIYKDYYDKKDKKLSFSEFLNITGVTEEAAVNGY</sequence>
<feature type="transmembrane region" description="Helical" evidence="1">
    <location>
        <begin position="221"/>
        <end position="242"/>
    </location>
</feature>
<feature type="transmembrane region" description="Helical" evidence="1">
    <location>
        <begin position="263"/>
        <end position="279"/>
    </location>
</feature>
<protein>
    <recommendedName>
        <fullName evidence="4">Peptidase family M1</fullName>
    </recommendedName>
</protein>
<evidence type="ECO:0008006" key="4">
    <source>
        <dbReference type="Google" id="ProtNLM"/>
    </source>
</evidence>
<keyword evidence="1" id="KW-0812">Transmembrane</keyword>
<dbReference type="RefSeq" id="WP_073273337.1">
    <property type="nucleotide sequence ID" value="NZ_FRAC01000007.1"/>
</dbReference>
<gene>
    <name evidence="2" type="ORF">SAMN02745136_00896</name>
</gene>
<accession>A0A1M6M908</accession>
<dbReference type="STRING" id="1121322.SAMN02745136_00896"/>
<name>A0A1M6M908_9FIRM</name>